<dbReference type="EMBL" id="VJMJ01000026">
    <property type="protein sequence ID" value="KAF0742595.1"/>
    <property type="molecule type" value="Genomic_DNA"/>
</dbReference>
<feature type="region of interest" description="Disordered" evidence="1">
    <location>
        <begin position="367"/>
        <end position="408"/>
    </location>
</feature>
<reference evidence="2 3" key="1">
    <citation type="submission" date="2019-07" db="EMBL/GenBank/DDBJ databases">
        <title>Genomics analysis of Aphanomyces spp. identifies a new class of oomycete effector associated with host adaptation.</title>
        <authorList>
            <person name="Gaulin E."/>
        </authorList>
    </citation>
    <scope>NUCLEOTIDE SEQUENCE [LARGE SCALE GENOMIC DNA]</scope>
    <source>
        <strain evidence="2 3">ATCC 201684</strain>
    </source>
</reference>
<evidence type="ECO:0008006" key="4">
    <source>
        <dbReference type="Google" id="ProtNLM"/>
    </source>
</evidence>
<dbReference type="Proteomes" id="UP000481153">
    <property type="component" value="Unassembled WGS sequence"/>
</dbReference>
<feature type="region of interest" description="Disordered" evidence="1">
    <location>
        <begin position="425"/>
        <end position="452"/>
    </location>
</feature>
<gene>
    <name evidence="2" type="ORF">Ae201684_002495</name>
</gene>
<dbReference type="PANTHER" id="PTHR13510:SF44">
    <property type="entry name" value="RABENOSYN-5"/>
    <property type="match status" value="1"/>
</dbReference>
<dbReference type="VEuPathDB" id="FungiDB:AeMF1_014230"/>
<feature type="compositionally biased region" description="Low complexity" evidence="1">
    <location>
        <begin position="439"/>
        <end position="449"/>
    </location>
</feature>
<evidence type="ECO:0000313" key="2">
    <source>
        <dbReference type="EMBL" id="KAF0742595.1"/>
    </source>
</evidence>
<dbReference type="InterPro" id="IPR023393">
    <property type="entry name" value="START-like_dom_sf"/>
</dbReference>
<feature type="region of interest" description="Disordered" evidence="1">
    <location>
        <begin position="297"/>
        <end position="327"/>
    </location>
</feature>
<keyword evidence="3" id="KW-1185">Reference proteome</keyword>
<dbReference type="InterPro" id="IPR052727">
    <property type="entry name" value="Rab4/Rab5_effector"/>
</dbReference>
<dbReference type="SUPFAM" id="SSF55961">
    <property type="entry name" value="Bet v1-like"/>
    <property type="match status" value="1"/>
</dbReference>
<protein>
    <recommendedName>
        <fullName evidence="4">FYVE-type domain-containing protein</fullName>
    </recommendedName>
</protein>
<name>A0A6G0XQL1_9STRA</name>
<evidence type="ECO:0000256" key="1">
    <source>
        <dbReference type="SAM" id="MobiDB-lite"/>
    </source>
</evidence>
<sequence length="496" mass="55821">MQAQLDQDEMDAYYQEFQVIMKNAVANNARYSQNAAAIFDDGYRLAYDKPNFKSFRRPHPLSKHDDFLMMGVVNANLDDLGYALYSDNSQDTKIICSLLHGCDFIDGEVIQNHLVKDDEDPYRYFGIKHLTMQFLSSSLFKPRELLYIENMGSTVNEDGHRVIYTVLRSIRFPEFTPVPGTVRADFQMVSLYVGLPTGQVQYYTTHLFNPNGKFPAFLYNQRSARNYQTAQTFGQLGQIRRLIAAPAIEPLSGVVSALQKCVVCSTVSKKWRWCRTCGQITCKSCAYHIAKPGHMIRSSKPRSSSVLSMSSASKLSTSSSSRHKAESVDTSIVQEDYCKKCFYRAKNPQAFQPQGSLSSDFAVSHVRERERSLTTPTTVPTLRTKKRTESEESHTTTSSTPNARPTPKGVTLLPTEFHNPRNHQHKFERAASDGKLLSRGRSSHSSPESTKLRTLEEATVEFNPDLFESLEYQRKLLADMQALMGVSQSSSSAAVA</sequence>
<dbReference type="Gene3D" id="3.30.530.20">
    <property type="match status" value="1"/>
</dbReference>
<dbReference type="PANTHER" id="PTHR13510">
    <property type="entry name" value="FYVE-FINGER-CONTAINING RAB5 EFFECTOR PROTEIN RABENOSYN-5-RELATED"/>
    <property type="match status" value="1"/>
</dbReference>
<feature type="compositionally biased region" description="Low complexity" evidence="1">
    <location>
        <begin position="301"/>
        <end position="320"/>
    </location>
</feature>
<proteinExistence type="predicted"/>
<accession>A0A6G0XQL1</accession>
<evidence type="ECO:0000313" key="3">
    <source>
        <dbReference type="Proteomes" id="UP000481153"/>
    </source>
</evidence>
<dbReference type="AlphaFoldDB" id="A0A6G0XQL1"/>
<organism evidence="2 3">
    <name type="scientific">Aphanomyces euteiches</name>
    <dbReference type="NCBI Taxonomy" id="100861"/>
    <lineage>
        <taxon>Eukaryota</taxon>
        <taxon>Sar</taxon>
        <taxon>Stramenopiles</taxon>
        <taxon>Oomycota</taxon>
        <taxon>Saprolegniomycetes</taxon>
        <taxon>Saprolegniales</taxon>
        <taxon>Verrucalvaceae</taxon>
        <taxon>Aphanomyces</taxon>
    </lineage>
</organism>
<feature type="compositionally biased region" description="Low complexity" evidence="1">
    <location>
        <begin position="373"/>
        <end position="382"/>
    </location>
</feature>
<comment type="caution">
    <text evidence="2">The sequence shown here is derived from an EMBL/GenBank/DDBJ whole genome shotgun (WGS) entry which is preliminary data.</text>
</comment>